<keyword evidence="1" id="KW-1133">Transmembrane helix</keyword>
<protein>
    <submittedName>
        <fullName evidence="2">Uncharacterized protein</fullName>
    </submittedName>
</protein>
<gene>
    <name evidence="2" type="ORF">WHX56_10430</name>
</gene>
<dbReference type="EMBL" id="CP148753">
    <property type="protein sequence ID" value="WXR75889.1"/>
    <property type="molecule type" value="Genomic_DNA"/>
</dbReference>
<proteinExistence type="predicted"/>
<evidence type="ECO:0000313" key="3">
    <source>
        <dbReference type="Proteomes" id="UP001456224"/>
    </source>
</evidence>
<keyword evidence="3" id="KW-1185">Reference proteome</keyword>
<accession>A0ABZ2SA25</accession>
<feature type="transmembrane region" description="Helical" evidence="1">
    <location>
        <begin position="48"/>
        <end position="68"/>
    </location>
</feature>
<reference evidence="2 3" key="1">
    <citation type="submission" date="2024-03" db="EMBL/GenBank/DDBJ databases">
        <title>Reference genomes for the five species model microbial community.</title>
        <authorList>
            <person name="Padfield D."/>
        </authorList>
    </citation>
    <scope>NUCLEOTIDE SEQUENCE [LARGE SCALE GENOMIC DNA]</scope>
    <source>
        <strain evidence="2 3">AB1</strain>
    </source>
</reference>
<keyword evidence="1" id="KW-0812">Transmembrane</keyword>
<sequence>MSVALPKYRETRRLKSPCGSNAGFLCDNGWHYQVPAAVRFAFFLGTAYFFYVPVPPVFAHAGLCLLTCMG</sequence>
<dbReference type="Proteomes" id="UP001456224">
    <property type="component" value="Chromosome"/>
</dbReference>
<keyword evidence="1" id="KW-0472">Membrane</keyword>
<evidence type="ECO:0000313" key="2">
    <source>
        <dbReference type="EMBL" id="WXR75889.1"/>
    </source>
</evidence>
<organism evidence="2 3">
    <name type="scientific">Achromobacter veterisilvae</name>
    <dbReference type="NCBI Taxonomy" id="2069367"/>
    <lineage>
        <taxon>Bacteria</taxon>
        <taxon>Pseudomonadati</taxon>
        <taxon>Pseudomonadota</taxon>
        <taxon>Betaproteobacteria</taxon>
        <taxon>Burkholderiales</taxon>
        <taxon>Alcaligenaceae</taxon>
        <taxon>Achromobacter</taxon>
    </lineage>
</organism>
<evidence type="ECO:0000256" key="1">
    <source>
        <dbReference type="SAM" id="Phobius"/>
    </source>
</evidence>
<dbReference type="RefSeq" id="WP_129239760.1">
    <property type="nucleotide sequence ID" value="NZ_CP148753.1"/>
</dbReference>
<name>A0ABZ2SA25_9BURK</name>